<evidence type="ECO:0000256" key="10">
    <source>
        <dbReference type="ARBA" id="ARBA00023034"/>
    </source>
</evidence>
<accession>K7FIK6</accession>
<dbReference type="GO" id="GO:1990531">
    <property type="term" value="C:phospholipid-translocating ATPase complex"/>
    <property type="evidence" value="ECO:0007669"/>
    <property type="project" value="Ensembl"/>
</dbReference>
<dbReference type="GO" id="GO:0005783">
    <property type="term" value="C:endoplasmic reticulum"/>
    <property type="evidence" value="ECO:0007669"/>
    <property type="project" value="Ensembl"/>
</dbReference>
<evidence type="ECO:0000256" key="11">
    <source>
        <dbReference type="ARBA" id="ARBA00023055"/>
    </source>
</evidence>
<protein>
    <recommendedName>
        <fullName evidence="16">Cell cycle control protein</fullName>
    </recommendedName>
</protein>
<comment type="subcellular location">
    <subcellularLocation>
        <location evidence="2">Apical cell membrane</location>
    </subcellularLocation>
    <subcellularLocation>
        <location evidence="3">Cytoplasmic vesicle</location>
        <location evidence="3">Secretory vesicle membrane</location>
    </subcellularLocation>
    <subcellularLocation>
        <location evidence="4">Golgi apparatus</location>
    </subcellularLocation>
    <subcellularLocation>
        <location evidence="1">Membrane</location>
        <topology evidence="1">Multi-pass membrane protein</topology>
    </subcellularLocation>
</comment>
<comment type="similarity">
    <text evidence="5 16">Belongs to the CDC50/LEM3 family.</text>
</comment>
<proteinExistence type="inferred from homology"/>
<reference evidence="19" key="2">
    <citation type="journal article" date="2013" name="Nat. Genet.">
        <title>The draft genomes of soft-shell turtle and green sea turtle yield insights into the development and evolution of the turtle-specific body plan.</title>
        <authorList>
            <person name="Wang Z."/>
            <person name="Pascual-Anaya J."/>
            <person name="Zadissa A."/>
            <person name="Li W."/>
            <person name="Niimura Y."/>
            <person name="Huang Z."/>
            <person name="Li C."/>
            <person name="White S."/>
            <person name="Xiong Z."/>
            <person name="Fang D."/>
            <person name="Wang B."/>
            <person name="Ming Y."/>
            <person name="Chen Y."/>
            <person name="Zheng Y."/>
            <person name="Kuraku S."/>
            <person name="Pignatelli M."/>
            <person name="Herrero J."/>
            <person name="Beal K."/>
            <person name="Nozawa M."/>
            <person name="Li Q."/>
            <person name="Wang J."/>
            <person name="Zhang H."/>
            <person name="Yu L."/>
            <person name="Shigenobu S."/>
            <person name="Wang J."/>
            <person name="Liu J."/>
            <person name="Flicek P."/>
            <person name="Searle S."/>
            <person name="Wang J."/>
            <person name="Kuratani S."/>
            <person name="Yin Y."/>
            <person name="Aken B."/>
            <person name="Zhang G."/>
            <person name="Irie N."/>
        </authorList>
    </citation>
    <scope>NUCLEOTIDE SEQUENCE [LARGE SCALE GENOMIC DNA]</scope>
    <source>
        <strain evidence="19">Daiwa-1</strain>
    </source>
</reference>
<dbReference type="STRING" id="13735.ENSPSIP00000007866"/>
<evidence type="ECO:0000256" key="14">
    <source>
        <dbReference type="ARBA" id="ARBA00023180"/>
    </source>
</evidence>
<keyword evidence="14" id="KW-0325">Glycoprotein</keyword>
<keyword evidence="19" id="KW-1185">Reference proteome</keyword>
<keyword evidence="9 17" id="KW-1133">Transmembrane helix</keyword>
<evidence type="ECO:0000256" key="7">
    <source>
        <dbReference type="ARBA" id="ARBA00022475"/>
    </source>
</evidence>
<keyword evidence="10" id="KW-0333">Golgi apparatus</keyword>
<evidence type="ECO:0000256" key="13">
    <source>
        <dbReference type="ARBA" id="ARBA00023157"/>
    </source>
</evidence>
<reference evidence="18" key="4">
    <citation type="submission" date="2025-09" db="UniProtKB">
        <authorList>
            <consortium name="Ensembl"/>
        </authorList>
    </citation>
    <scope>IDENTIFICATION</scope>
</reference>
<dbReference type="GeneTree" id="ENSGT00390000004660"/>
<keyword evidence="11" id="KW-0445">Lipid transport</keyword>
<dbReference type="GO" id="GO:0031902">
    <property type="term" value="C:late endosome membrane"/>
    <property type="evidence" value="ECO:0007669"/>
    <property type="project" value="Ensembl"/>
</dbReference>
<dbReference type="OMA" id="IPWSMFN"/>
<dbReference type="GO" id="GO:0030658">
    <property type="term" value="C:transport vesicle membrane"/>
    <property type="evidence" value="ECO:0007669"/>
    <property type="project" value="UniProtKB-SubCell"/>
</dbReference>
<evidence type="ECO:0000313" key="18">
    <source>
        <dbReference type="Ensembl" id="ENSPSIP00000007866.1"/>
    </source>
</evidence>
<sequence length="380" mass="42332">GPSGGGPGSRAERRLLPLLSPMAVNYNAKEEADGHPSGVGAAGGRPGACQQQRLPAWQPILTAGTVLPAFFIIGLIFIPIGIGIFVTSNNIREYEIDYTGTDSSSPCNKCLNMSWNSTPPCTCTINFTLDHPFETNVFMYYGLSNFYQNHRRYVKSRDDSQLNGDNSSLLNPSKECEPYRTSEGKPIAPCGAIANSMFNDTLELFRIDNETRIPVVLNKKGIAWWTDKNVKFRNPSGNAHNLTALFQGTTKPVNWPKPVYMLDSEADNNGFINEDFIVWMRTAALPTFRKLYRLIERENNLQPTLQAGKYSLDITYNYPVHSFDGRKRMILSTISWMGGKNPFLGIAYITVGSICFFLGVVLLVIHHKYGNRNNSADIPN</sequence>
<evidence type="ECO:0000256" key="1">
    <source>
        <dbReference type="ARBA" id="ARBA00004141"/>
    </source>
</evidence>
<dbReference type="HOGENOM" id="CLU_025025_1_0_1"/>
<evidence type="ECO:0000256" key="8">
    <source>
        <dbReference type="ARBA" id="ARBA00022692"/>
    </source>
</evidence>
<evidence type="ECO:0000256" key="17">
    <source>
        <dbReference type="SAM" id="Phobius"/>
    </source>
</evidence>
<keyword evidence="15" id="KW-0968">Cytoplasmic vesicle</keyword>
<dbReference type="GO" id="GO:0070863">
    <property type="term" value="P:positive regulation of protein exit from endoplasmic reticulum"/>
    <property type="evidence" value="ECO:0007669"/>
    <property type="project" value="Ensembl"/>
</dbReference>
<evidence type="ECO:0000256" key="3">
    <source>
        <dbReference type="ARBA" id="ARBA00004250"/>
    </source>
</evidence>
<evidence type="ECO:0000256" key="5">
    <source>
        <dbReference type="ARBA" id="ARBA00009457"/>
    </source>
</evidence>
<keyword evidence="7" id="KW-1003">Cell membrane</keyword>
<dbReference type="GO" id="GO:0010976">
    <property type="term" value="P:positive regulation of neuron projection development"/>
    <property type="evidence" value="ECO:0007669"/>
    <property type="project" value="Ensembl"/>
</dbReference>
<evidence type="ECO:0000256" key="4">
    <source>
        <dbReference type="ARBA" id="ARBA00004555"/>
    </source>
</evidence>
<dbReference type="GO" id="GO:0061092">
    <property type="term" value="P:positive regulation of phospholipid translocation"/>
    <property type="evidence" value="ECO:0007669"/>
    <property type="project" value="Ensembl"/>
</dbReference>
<evidence type="ECO:0000256" key="16">
    <source>
        <dbReference type="PIRNR" id="PIRNR015840"/>
    </source>
</evidence>
<dbReference type="Pfam" id="PF03381">
    <property type="entry name" value="CDC50"/>
    <property type="match status" value="1"/>
</dbReference>
<dbReference type="EMBL" id="AGCU01146062">
    <property type="status" value="NOT_ANNOTATED_CDS"/>
    <property type="molecule type" value="Genomic_DNA"/>
</dbReference>
<dbReference type="GO" id="GO:0005794">
    <property type="term" value="C:Golgi apparatus"/>
    <property type="evidence" value="ECO:0007669"/>
    <property type="project" value="UniProtKB-SubCell"/>
</dbReference>
<evidence type="ECO:0000256" key="15">
    <source>
        <dbReference type="ARBA" id="ARBA00023329"/>
    </source>
</evidence>
<organism evidence="18 19">
    <name type="scientific">Pelodiscus sinensis</name>
    <name type="common">Chinese softshell turtle</name>
    <name type="synonym">Trionyx sinensis</name>
    <dbReference type="NCBI Taxonomy" id="13735"/>
    <lineage>
        <taxon>Eukaryota</taxon>
        <taxon>Metazoa</taxon>
        <taxon>Chordata</taxon>
        <taxon>Craniata</taxon>
        <taxon>Vertebrata</taxon>
        <taxon>Euteleostomi</taxon>
        <taxon>Archelosauria</taxon>
        <taxon>Testudinata</taxon>
        <taxon>Testudines</taxon>
        <taxon>Cryptodira</taxon>
        <taxon>Trionychia</taxon>
        <taxon>Trionychidae</taxon>
        <taxon>Pelodiscus</taxon>
    </lineage>
</organism>
<evidence type="ECO:0000256" key="2">
    <source>
        <dbReference type="ARBA" id="ARBA00004221"/>
    </source>
</evidence>
<dbReference type="Ensembl" id="ENSPSIT00000007907.1">
    <property type="protein sequence ID" value="ENSPSIP00000007866.1"/>
    <property type="gene ID" value="ENSPSIG00000007174.1"/>
</dbReference>
<dbReference type="eggNOG" id="KOG2952">
    <property type="taxonomic scope" value="Eukaryota"/>
</dbReference>
<dbReference type="PANTHER" id="PTHR10926">
    <property type="entry name" value="CELL CYCLE CONTROL PROTEIN 50"/>
    <property type="match status" value="1"/>
</dbReference>
<dbReference type="PANTHER" id="PTHR10926:SF17">
    <property type="entry name" value="CELL CYCLE CONTROL PROTEIN 50A"/>
    <property type="match status" value="1"/>
</dbReference>
<dbReference type="AlphaFoldDB" id="K7FIK6"/>
<dbReference type="EMBL" id="AGCU01146063">
    <property type="status" value="NOT_ANNOTATED_CDS"/>
    <property type="molecule type" value="Genomic_DNA"/>
</dbReference>
<reference evidence="18" key="3">
    <citation type="submission" date="2025-08" db="UniProtKB">
        <authorList>
            <consortium name="Ensembl"/>
        </authorList>
    </citation>
    <scope>IDENTIFICATION</scope>
</reference>
<keyword evidence="12 16" id="KW-0472">Membrane</keyword>
<gene>
    <name evidence="18" type="primary">TMEM30A</name>
</gene>
<dbReference type="GO" id="GO:0005198">
    <property type="term" value="F:structural molecule activity"/>
    <property type="evidence" value="ECO:0007669"/>
    <property type="project" value="Ensembl"/>
</dbReference>
<dbReference type="EMBL" id="AGCU01146064">
    <property type="status" value="NOT_ANNOTATED_CDS"/>
    <property type="molecule type" value="Genomic_DNA"/>
</dbReference>
<feature type="transmembrane region" description="Helical" evidence="17">
    <location>
        <begin position="343"/>
        <end position="365"/>
    </location>
</feature>
<evidence type="ECO:0000256" key="12">
    <source>
        <dbReference type="ARBA" id="ARBA00023136"/>
    </source>
</evidence>
<feature type="transmembrane region" description="Helical" evidence="17">
    <location>
        <begin position="60"/>
        <end position="86"/>
    </location>
</feature>
<dbReference type="PIRSF" id="PIRSF015840">
    <property type="entry name" value="DUF284_TM_euk"/>
    <property type="match status" value="1"/>
</dbReference>
<keyword evidence="6" id="KW-0813">Transport</keyword>
<dbReference type="InterPro" id="IPR005045">
    <property type="entry name" value="CDC50/LEM3_fam"/>
</dbReference>
<dbReference type="Proteomes" id="UP000007267">
    <property type="component" value="Unassembled WGS sequence"/>
</dbReference>
<dbReference type="GO" id="GO:0016324">
    <property type="term" value="C:apical plasma membrane"/>
    <property type="evidence" value="ECO:0007669"/>
    <property type="project" value="UniProtKB-SubCell"/>
</dbReference>
<keyword evidence="8 17" id="KW-0812">Transmembrane</keyword>
<evidence type="ECO:0000256" key="9">
    <source>
        <dbReference type="ARBA" id="ARBA00022989"/>
    </source>
</evidence>
<evidence type="ECO:0000313" key="19">
    <source>
        <dbReference type="Proteomes" id="UP000007267"/>
    </source>
</evidence>
<keyword evidence="13" id="KW-1015">Disulfide bond</keyword>
<dbReference type="GO" id="GO:0006855">
    <property type="term" value="P:xenobiotic transmembrane transport"/>
    <property type="evidence" value="ECO:0007669"/>
    <property type="project" value="Ensembl"/>
</dbReference>
<evidence type="ECO:0000256" key="6">
    <source>
        <dbReference type="ARBA" id="ARBA00022448"/>
    </source>
</evidence>
<reference evidence="19" key="1">
    <citation type="submission" date="2011-10" db="EMBL/GenBank/DDBJ databases">
        <authorList>
            <consortium name="Soft-shell Turtle Genome Consortium"/>
        </authorList>
    </citation>
    <scope>NUCLEOTIDE SEQUENCE [LARGE SCALE GENOMIC DNA]</scope>
    <source>
        <strain evidence="19">Daiwa-1</strain>
    </source>
</reference>
<dbReference type="GO" id="GO:0031901">
    <property type="term" value="C:early endosome membrane"/>
    <property type="evidence" value="ECO:0007669"/>
    <property type="project" value="Ensembl"/>
</dbReference>
<dbReference type="GO" id="GO:0015247">
    <property type="term" value="F:aminophospholipid flippase activity"/>
    <property type="evidence" value="ECO:0007669"/>
    <property type="project" value="Ensembl"/>
</dbReference>
<name>K7FIK6_PELSI</name>
<dbReference type="GO" id="GO:0036010">
    <property type="term" value="P:protein localization to endosome"/>
    <property type="evidence" value="ECO:0007669"/>
    <property type="project" value="Ensembl"/>
</dbReference>